<evidence type="ECO:0000313" key="2">
    <source>
        <dbReference type="WBParaSite" id="ACAC_0001017401-mRNA-1"/>
    </source>
</evidence>
<dbReference type="WBParaSite" id="ACAC_0001017401-mRNA-1">
    <property type="protein sequence ID" value="ACAC_0001017401-mRNA-1"/>
    <property type="gene ID" value="ACAC_0001017401"/>
</dbReference>
<proteinExistence type="predicted"/>
<evidence type="ECO:0000313" key="1">
    <source>
        <dbReference type="Proteomes" id="UP000035642"/>
    </source>
</evidence>
<accession>A0A158PB00</accession>
<dbReference type="STRING" id="6313.A0A158PB00"/>
<dbReference type="AlphaFoldDB" id="A0A158PB00"/>
<dbReference type="Proteomes" id="UP000035642">
    <property type="component" value="Unassembled WGS sequence"/>
</dbReference>
<organism evidence="1 2">
    <name type="scientific">Angiostrongylus cantonensis</name>
    <name type="common">Rat lungworm</name>
    <dbReference type="NCBI Taxonomy" id="6313"/>
    <lineage>
        <taxon>Eukaryota</taxon>
        <taxon>Metazoa</taxon>
        <taxon>Ecdysozoa</taxon>
        <taxon>Nematoda</taxon>
        <taxon>Chromadorea</taxon>
        <taxon>Rhabditida</taxon>
        <taxon>Rhabditina</taxon>
        <taxon>Rhabditomorpha</taxon>
        <taxon>Strongyloidea</taxon>
        <taxon>Metastrongylidae</taxon>
        <taxon>Angiostrongylus</taxon>
    </lineage>
</organism>
<name>A0A158PB00_ANGCA</name>
<reference evidence="2" key="2">
    <citation type="submission" date="2016-04" db="UniProtKB">
        <authorList>
            <consortium name="WormBaseParasite"/>
        </authorList>
    </citation>
    <scope>IDENTIFICATION</scope>
</reference>
<sequence>LELVKFVQDTWNGLVMIPEHQMSRLGIAMHWMKQSRDVYCKRDTSTMRLDRIMCLEDIITVFRQINERSTVDIEEDEQYEQLRDLELSDTILFARAAAEYFTRVMKMCTLPQHTFDSTAIIQHHNTPHFFSQHDLQPELAHLDISDGSSTIRAATQVAAQGDSCWMAAPPKCSQRELYPLALEPPRHPISGKLATNPFNKPVDIQPPERGEQCICQQTY</sequence>
<protein>
    <submittedName>
        <fullName evidence="2">NR LBD domain-containing protein</fullName>
    </submittedName>
</protein>
<reference evidence="1" key="1">
    <citation type="submission" date="2012-09" db="EMBL/GenBank/DDBJ databases">
        <authorList>
            <person name="Martin A.A."/>
        </authorList>
    </citation>
    <scope>NUCLEOTIDE SEQUENCE</scope>
</reference>
<keyword evidence="1" id="KW-1185">Reference proteome</keyword>